<dbReference type="SMART" id="SM00086">
    <property type="entry name" value="PAC"/>
    <property type="match status" value="2"/>
</dbReference>
<feature type="domain" description="PAS" evidence="7">
    <location>
        <begin position="135"/>
        <end position="180"/>
    </location>
</feature>
<protein>
    <recommendedName>
        <fullName evidence="2">histidine kinase</fullName>
        <ecNumber evidence="2">2.7.13.3</ecNumber>
    </recommendedName>
</protein>
<dbReference type="Pfam" id="PF13426">
    <property type="entry name" value="PAS_9"/>
    <property type="match status" value="1"/>
</dbReference>
<dbReference type="SMART" id="SM00387">
    <property type="entry name" value="HATPase_c"/>
    <property type="match status" value="1"/>
</dbReference>
<feature type="domain" description="Histidine kinase" evidence="6">
    <location>
        <begin position="540"/>
        <end position="754"/>
    </location>
</feature>
<dbReference type="InterPro" id="IPR013656">
    <property type="entry name" value="PAS_4"/>
</dbReference>
<sequence>MAAGDGGATGLDELALLRQIVDASADCIKVLDLGAHLLDMNEGGRRVMEIDDFGVCERALWPSFWPEETRPDLLAAVAAAQGGDTGRFEGFCPTFRGTPRWWEVTVSPVRGADGEVGRLLAVSRDITRHRQAEETARRQAELLELTNDAVLVWTLGGGVTYWNRAAEELYGFTRQEALGQVTHRLLGTRRGDGLDAPTFEARLREEGAWRGRLSHRAKDGREVVVDSRHVLMPGEHPGEFAVLESSRDVTEQVRAETRLRESEAHFRRLADANPIGVVIGDEAGGLPYVNDAFLRLIQASREDFAAGRVNWQAITPPEWLPADERAIRQARERGHSDPYEKEYLLPGGTRLSILVAVTRAGIPHDGLVAYVLDLSDRKAAERALSDRNARLEALNRQILDSAGEGIFGLDLRGHTTFANPAALALTGFALEEMLGRPQHALLHHTRADGTPYPEGECPVQAARRDGEVRRVDGEVFWRRDGTSFPVEYVATPLRGTSGETEGVVVTFRDVTARQEAEAALRRSNEDLARSNRELEQFAFVAAHDLQEPLRTVVSYAGLLERKHADELSDGARRYLGFITGGATRMKTLVDDLLAYASLNVVSPARRPVALAGPLSTALEALGAAVQGTGARVEADELPTVPGDARQLAQVFQNLIGNALKFRRPGVPPVIRVQAVREGREWQVRVGDNGIGMEAAYLERVFGMFQRLHTRDRYEGTGLGLAICQKIVEGHGGRIWASSTPGEGTTFHLTLPAAGEA</sequence>
<dbReference type="InterPro" id="IPR052162">
    <property type="entry name" value="Sensor_kinase/Photoreceptor"/>
</dbReference>
<comment type="catalytic activity">
    <reaction evidence="1">
        <text>ATP + protein L-histidine = ADP + protein N-phospho-L-histidine.</text>
        <dbReference type="EC" id="2.7.13.3"/>
    </reaction>
</comment>
<dbReference type="GO" id="GO:0016301">
    <property type="term" value="F:kinase activity"/>
    <property type="evidence" value="ECO:0007669"/>
    <property type="project" value="UniProtKB-KW"/>
</dbReference>
<dbReference type="InterPro" id="IPR001610">
    <property type="entry name" value="PAC"/>
</dbReference>
<dbReference type="InterPro" id="IPR003594">
    <property type="entry name" value="HATPase_dom"/>
</dbReference>
<dbReference type="SUPFAM" id="SSF47384">
    <property type="entry name" value="Homodimeric domain of signal transducing histidine kinase"/>
    <property type="match status" value="1"/>
</dbReference>
<name>A0ABM8AKU2_9DEIO</name>
<dbReference type="Gene3D" id="3.30.565.10">
    <property type="entry name" value="Histidine kinase-like ATPase, C-terminal domain"/>
    <property type="match status" value="1"/>
</dbReference>
<dbReference type="Proteomes" id="UP001064971">
    <property type="component" value="Plasmid pDAETH-2"/>
</dbReference>
<keyword evidence="5 9" id="KW-0418">Kinase</keyword>
<dbReference type="SMART" id="SM00388">
    <property type="entry name" value="HisKA"/>
    <property type="match status" value="1"/>
</dbReference>
<dbReference type="CDD" id="cd00130">
    <property type="entry name" value="PAS"/>
    <property type="match status" value="3"/>
</dbReference>
<dbReference type="EMBL" id="AP026562">
    <property type="protein sequence ID" value="BDP44339.1"/>
    <property type="molecule type" value="Genomic_DNA"/>
</dbReference>
<dbReference type="InterPro" id="IPR013767">
    <property type="entry name" value="PAS_fold"/>
</dbReference>
<keyword evidence="9" id="KW-0614">Plasmid</keyword>
<organism evidence="9 10">
    <name type="scientific">Deinococcus aetherius</name>
    <dbReference type="NCBI Taxonomy" id="200252"/>
    <lineage>
        <taxon>Bacteria</taxon>
        <taxon>Thermotogati</taxon>
        <taxon>Deinococcota</taxon>
        <taxon>Deinococci</taxon>
        <taxon>Deinococcales</taxon>
        <taxon>Deinococcaceae</taxon>
        <taxon>Deinococcus</taxon>
    </lineage>
</organism>
<feature type="domain" description="PAS" evidence="7">
    <location>
        <begin position="391"/>
        <end position="436"/>
    </location>
</feature>
<dbReference type="SMART" id="SM00091">
    <property type="entry name" value="PAS"/>
    <property type="match status" value="4"/>
</dbReference>
<dbReference type="CDD" id="cd00082">
    <property type="entry name" value="HisKA"/>
    <property type="match status" value="1"/>
</dbReference>
<accession>A0ABM8AKU2</accession>
<dbReference type="SUPFAM" id="SSF55874">
    <property type="entry name" value="ATPase domain of HSP90 chaperone/DNA topoisomerase II/histidine kinase"/>
    <property type="match status" value="1"/>
</dbReference>
<dbReference type="PRINTS" id="PR00344">
    <property type="entry name" value="BCTRLSENSOR"/>
</dbReference>
<dbReference type="InterPro" id="IPR000014">
    <property type="entry name" value="PAS"/>
</dbReference>
<gene>
    <name evidence="9" type="ORF">DAETH_43080</name>
</gene>
<dbReference type="InterPro" id="IPR000700">
    <property type="entry name" value="PAS-assoc_C"/>
</dbReference>
<evidence type="ECO:0000313" key="10">
    <source>
        <dbReference type="Proteomes" id="UP001064971"/>
    </source>
</evidence>
<dbReference type="Pfam" id="PF02518">
    <property type="entry name" value="HATPase_c"/>
    <property type="match status" value="1"/>
</dbReference>
<keyword evidence="10" id="KW-1185">Reference proteome</keyword>
<dbReference type="Pfam" id="PF00512">
    <property type="entry name" value="HisKA"/>
    <property type="match status" value="1"/>
</dbReference>
<evidence type="ECO:0000259" key="6">
    <source>
        <dbReference type="PROSITE" id="PS50109"/>
    </source>
</evidence>
<dbReference type="PROSITE" id="PS50109">
    <property type="entry name" value="HIS_KIN"/>
    <property type="match status" value="1"/>
</dbReference>
<feature type="domain" description="PAS" evidence="7">
    <location>
        <begin position="262"/>
        <end position="334"/>
    </location>
</feature>
<dbReference type="Gene3D" id="3.30.450.20">
    <property type="entry name" value="PAS domain"/>
    <property type="match status" value="4"/>
</dbReference>
<dbReference type="InterPro" id="IPR036890">
    <property type="entry name" value="HATPase_C_sf"/>
</dbReference>
<evidence type="ECO:0000259" key="7">
    <source>
        <dbReference type="PROSITE" id="PS50112"/>
    </source>
</evidence>
<dbReference type="NCBIfam" id="TIGR00229">
    <property type="entry name" value="sensory_box"/>
    <property type="match status" value="4"/>
</dbReference>
<feature type="domain" description="PAC" evidence="8">
    <location>
        <begin position="86"/>
        <end position="138"/>
    </location>
</feature>
<dbReference type="PROSITE" id="PS50113">
    <property type="entry name" value="PAC"/>
    <property type="match status" value="2"/>
</dbReference>
<keyword evidence="4" id="KW-0808">Transferase</keyword>
<dbReference type="PANTHER" id="PTHR43304:SF1">
    <property type="entry name" value="PAC DOMAIN-CONTAINING PROTEIN"/>
    <property type="match status" value="1"/>
</dbReference>
<evidence type="ECO:0000256" key="2">
    <source>
        <dbReference type="ARBA" id="ARBA00012438"/>
    </source>
</evidence>
<dbReference type="SUPFAM" id="SSF55785">
    <property type="entry name" value="PYP-like sensor domain (PAS domain)"/>
    <property type="match status" value="4"/>
</dbReference>
<evidence type="ECO:0000256" key="4">
    <source>
        <dbReference type="ARBA" id="ARBA00022679"/>
    </source>
</evidence>
<reference evidence="9" key="1">
    <citation type="submission" date="2022-07" db="EMBL/GenBank/DDBJ databases">
        <title>Complete Genome Sequence of the Radioresistant Bacterium Deinococcus aetherius ST0316, Isolated from the Air Dust collected in Lower Stratosphere above Japan.</title>
        <authorList>
            <person name="Satoh K."/>
            <person name="Hagiwara K."/>
            <person name="Katsumata K."/>
            <person name="Kubo A."/>
            <person name="Yokobori S."/>
            <person name="Yamagishi A."/>
            <person name="Oono Y."/>
            <person name="Narumi I."/>
        </authorList>
    </citation>
    <scope>NUCLEOTIDE SEQUENCE</scope>
    <source>
        <strain evidence="9">ST0316</strain>
        <plasmid evidence="9">pDAETH-2</plasmid>
    </source>
</reference>
<evidence type="ECO:0000313" key="9">
    <source>
        <dbReference type="EMBL" id="BDP44339.1"/>
    </source>
</evidence>
<evidence type="ECO:0000256" key="3">
    <source>
        <dbReference type="ARBA" id="ARBA00022553"/>
    </source>
</evidence>
<dbReference type="Pfam" id="PF00989">
    <property type="entry name" value="PAS"/>
    <property type="match status" value="2"/>
</dbReference>
<dbReference type="Gene3D" id="1.10.287.130">
    <property type="match status" value="1"/>
</dbReference>
<dbReference type="EC" id="2.7.13.3" evidence="2"/>
<feature type="domain" description="PAC" evidence="8">
    <location>
        <begin position="464"/>
        <end position="522"/>
    </location>
</feature>
<dbReference type="Pfam" id="PF08448">
    <property type="entry name" value="PAS_4"/>
    <property type="match status" value="1"/>
</dbReference>
<dbReference type="InterPro" id="IPR036097">
    <property type="entry name" value="HisK_dim/P_sf"/>
</dbReference>
<geneLocation type="plasmid" evidence="9 10">
    <name>pDAETH-2</name>
</geneLocation>
<dbReference type="InterPro" id="IPR004358">
    <property type="entry name" value="Sig_transdc_His_kin-like_C"/>
</dbReference>
<evidence type="ECO:0000256" key="1">
    <source>
        <dbReference type="ARBA" id="ARBA00000085"/>
    </source>
</evidence>
<dbReference type="PANTHER" id="PTHR43304">
    <property type="entry name" value="PHYTOCHROME-LIKE PROTEIN CPH1"/>
    <property type="match status" value="1"/>
</dbReference>
<evidence type="ECO:0000259" key="8">
    <source>
        <dbReference type="PROSITE" id="PS50113"/>
    </source>
</evidence>
<keyword evidence="3" id="KW-0597">Phosphoprotein</keyword>
<dbReference type="InterPro" id="IPR035965">
    <property type="entry name" value="PAS-like_dom_sf"/>
</dbReference>
<dbReference type="PROSITE" id="PS50112">
    <property type="entry name" value="PAS"/>
    <property type="match status" value="3"/>
</dbReference>
<dbReference type="InterPro" id="IPR003661">
    <property type="entry name" value="HisK_dim/P_dom"/>
</dbReference>
<dbReference type="InterPro" id="IPR005467">
    <property type="entry name" value="His_kinase_dom"/>
</dbReference>
<evidence type="ECO:0000256" key="5">
    <source>
        <dbReference type="ARBA" id="ARBA00022777"/>
    </source>
</evidence>
<proteinExistence type="predicted"/>